<accession>A0A1E8E5K7</accession>
<name>A0A1E8E5K7_9GAMM</name>
<dbReference type="AlphaFoldDB" id="A0A1E8E5K7"/>
<evidence type="ECO:0008006" key="3">
    <source>
        <dbReference type="Google" id="ProtNLM"/>
    </source>
</evidence>
<protein>
    <recommendedName>
        <fullName evidence="3">Apea-like HEPN domain-containing protein</fullName>
    </recommendedName>
</protein>
<proteinExistence type="predicted"/>
<dbReference type="EMBL" id="MKQS01000002">
    <property type="protein sequence ID" value="OFE44533.1"/>
    <property type="molecule type" value="Genomic_DNA"/>
</dbReference>
<comment type="caution">
    <text evidence="1">The sequence shown here is derived from an EMBL/GenBank/DDBJ whole genome shotgun (WGS) entry which is preliminary data.</text>
</comment>
<gene>
    <name evidence="1" type="ORF">BJN41_08335</name>
</gene>
<reference evidence="1 2" key="1">
    <citation type="submission" date="2016-10" db="EMBL/GenBank/DDBJ databases">
        <title>Genome of airborne Acinetobacter sp. 5-2Ac02 in the hospital environment: Species near to Acinetobacter towneri.</title>
        <authorList>
            <person name="Barbosa B."/>
            <person name="Fernandez-Garcia L."/>
            <person name="Gato E."/>
            <person name="Leao R."/>
            <person name="Albano R."/>
            <person name="Fernandez B."/>
            <person name="Fernandez-Cuenca F."/>
            <person name="Marques E."/>
            <person name="Tomas M."/>
        </authorList>
    </citation>
    <scope>NUCLEOTIDE SEQUENCE [LARGE SCALE GENOMIC DNA]</scope>
    <source>
        <strain evidence="1 2">5-2Ac02</strain>
    </source>
</reference>
<sequence length="215" mass="25702">MLVLEEIYRTKKNEFSTAFNLRMQRSLSWWKKAIDFHDDIDMQFMTAWVALSALYAQSQTAEHTQQQTLQQFVQRMYQKDVDQRMAKIIWEKYPQSLEVLLINPYLYQSFWDWRNQKMTEAEWRADYEVEKQQIMQALHIHDSATILACLFNRLLTLQQQLLQGGTTYNSAINRKQLSHANTLLCALMPCFIQILLENLENVEWSQPFYPVMQMS</sequence>
<dbReference type="InterPro" id="IPR038052">
    <property type="entry name" value="Chaperonin_RbcX_sf"/>
</dbReference>
<evidence type="ECO:0000313" key="2">
    <source>
        <dbReference type="Proteomes" id="UP000186931"/>
    </source>
</evidence>
<dbReference type="RefSeq" id="WP_070152862.1">
    <property type="nucleotide sequence ID" value="NZ_MKQS01000002.1"/>
</dbReference>
<dbReference type="Proteomes" id="UP000186931">
    <property type="component" value="Unassembled WGS sequence"/>
</dbReference>
<organism evidence="1 2">
    <name type="scientific">Acinetobacter towneri</name>
    <dbReference type="NCBI Taxonomy" id="202956"/>
    <lineage>
        <taxon>Bacteria</taxon>
        <taxon>Pseudomonadati</taxon>
        <taxon>Pseudomonadota</taxon>
        <taxon>Gammaproteobacteria</taxon>
        <taxon>Moraxellales</taxon>
        <taxon>Moraxellaceae</taxon>
        <taxon>Acinetobacter</taxon>
    </lineage>
</organism>
<dbReference type="SUPFAM" id="SSF158615">
    <property type="entry name" value="RbcX-like"/>
    <property type="match status" value="1"/>
</dbReference>
<evidence type="ECO:0000313" key="1">
    <source>
        <dbReference type="EMBL" id="OFE44533.1"/>
    </source>
</evidence>
<dbReference type="eggNOG" id="ENOG502Z83Q">
    <property type="taxonomic scope" value="Bacteria"/>
</dbReference>
<dbReference type="STRING" id="202956.BJN41_08335"/>